<dbReference type="CDD" id="cd03022">
    <property type="entry name" value="DsbA_HCCA_Iso"/>
    <property type="match status" value="1"/>
</dbReference>
<keyword evidence="1 4" id="KW-0413">Isomerase</keyword>
<dbReference type="Proteomes" id="UP000274350">
    <property type="component" value="Chromosome"/>
</dbReference>
<dbReference type="GO" id="GO:0004602">
    <property type="term" value="F:glutathione peroxidase activity"/>
    <property type="evidence" value="ECO:0007669"/>
    <property type="project" value="TreeGrafter"/>
</dbReference>
<dbReference type="PIRSF" id="PIRSF006386">
    <property type="entry name" value="HCCAis_GSTk"/>
    <property type="match status" value="1"/>
</dbReference>
<evidence type="ECO:0000313" key="4">
    <source>
        <dbReference type="EMBL" id="QJQ07265.1"/>
    </source>
</evidence>
<keyword evidence="5" id="KW-1185">Reference proteome</keyword>
<dbReference type="EMBL" id="CP051152">
    <property type="protein sequence ID" value="QJQ07265.1"/>
    <property type="molecule type" value="Genomic_DNA"/>
</dbReference>
<dbReference type="InterPro" id="IPR051924">
    <property type="entry name" value="GST_Kappa/NadH"/>
</dbReference>
<evidence type="ECO:0000256" key="1">
    <source>
        <dbReference type="PIRNR" id="PIRNR006386"/>
    </source>
</evidence>
<proteinExistence type="inferred from homology"/>
<accession>A0A6M4A7T1</accession>
<comment type="similarity">
    <text evidence="1">Belongs to the GST superfamily. NadH family.</text>
</comment>
<dbReference type="EC" id="5.99.1.4" evidence="1"/>
<evidence type="ECO:0000259" key="3">
    <source>
        <dbReference type="Pfam" id="PF01323"/>
    </source>
</evidence>
<dbReference type="PANTHER" id="PTHR42943">
    <property type="entry name" value="GLUTATHIONE S-TRANSFERASE KAPPA"/>
    <property type="match status" value="1"/>
</dbReference>
<dbReference type="GO" id="GO:0004364">
    <property type="term" value="F:glutathione transferase activity"/>
    <property type="evidence" value="ECO:0007669"/>
    <property type="project" value="TreeGrafter"/>
</dbReference>
<sequence length="200" mass="22552">MSKFCEYYFSPQSPWAYLGHQRFVDMAKRQGVKIEVKPFDLAKVFAISGGLPLAKRAPQRQAYRLTEMQRWSEHLGMPMNLQPSFFPVAADPAALMIIAAQLAHGTEAALTLTGVIMRALWAEQKNIADPDTLVGLAFDCELDGKQMLKSSETASVQAEYERFTNEAIAANVFGVPWFSYEGESFWGQDRLDFLERAFQK</sequence>
<name>A0A6M4A7T1_9BURK</name>
<dbReference type="InterPro" id="IPR014440">
    <property type="entry name" value="HCCAis_GSTk"/>
</dbReference>
<dbReference type="KEGG" id="upi:EJG51_017195"/>
<reference evidence="4 5" key="1">
    <citation type="journal article" date="2019" name="Int. J. Syst. Evol. Microbiol.">
        <title>Undibacterium piscinae sp. nov., isolated from Korean shiner intestine.</title>
        <authorList>
            <person name="Lee S.Y."/>
            <person name="Kang W."/>
            <person name="Kim P.S."/>
            <person name="Kim H.S."/>
            <person name="Sung H."/>
            <person name="Shin N.R."/>
            <person name="Whon T.W."/>
            <person name="Yun J.H."/>
            <person name="Lee J.Y."/>
            <person name="Lee J.Y."/>
            <person name="Jung M.J."/>
            <person name="Jeong Y.S."/>
            <person name="Tak E.J."/>
            <person name="Han J.E."/>
            <person name="Hyun D.W."/>
            <person name="Kang M.S."/>
            <person name="Lee K.E."/>
            <person name="Lee B.H."/>
            <person name="Bae J.W."/>
        </authorList>
    </citation>
    <scope>NUCLEOTIDE SEQUENCE [LARGE SCALE GENOMIC DNA]</scope>
    <source>
        <strain evidence="4 5">S11R28</strain>
    </source>
</reference>
<dbReference type="Pfam" id="PF01323">
    <property type="entry name" value="DSBA"/>
    <property type="match status" value="1"/>
</dbReference>
<dbReference type="SUPFAM" id="SSF52833">
    <property type="entry name" value="Thioredoxin-like"/>
    <property type="match status" value="1"/>
</dbReference>
<dbReference type="PANTHER" id="PTHR42943:SF13">
    <property type="entry name" value="GLUTATHIONE S-TRANSFERASE KAPPA-RELATED"/>
    <property type="match status" value="1"/>
</dbReference>
<protein>
    <recommendedName>
        <fullName evidence="1">2-hydroxychromene-2-carboxylate isomerase</fullName>
        <ecNumber evidence="1">5.99.1.4</ecNumber>
    </recommendedName>
</protein>
<dbReference type="Gene3D" id="3.40.30.10">
    <property type="entry name" value="Glutaredoxin"/>
    <property type="match status" value="1"/>
</dbReference>
<organism evidence="4 5">
    <name type="scientific">Undibacterium piscinae</name>
    <dbReference type="NCBI Taxonomy" id="2495591"/>
    <lineage>
        <taxon>Bacteria</taxon>
        <taxon>Pseudomonadati</taxon>
        <taxon>Pseudomonadota</taxon>
        <taxon>Betaproteobacteria</taxon>
        <taxon>Burkholderiales</taxon>
        <taxon>Oxalobacteraceae</taxon>
        <taxon>Undibacterium</taxon>
    </lineage>
</organism>
<evidence type="ECO:0000256" key="2">
    <source>
        <dbReference type="PIRSR" id="PIRSR006386-1"/>
    </source>
</evidence>
<feature type="domain" description="DSBA-like thioredoxin" evidence="3">
    <location>
        <begin position="7"/>
        <end position="199"/>
    </location>
</feature>
<dbReference type="InterPro" id="IPR001853">
    <property type="entry name" value="DSBA-like_thioredoxin_dom"/>
</dbReference>
<dbReference type="GO" id="GO:0018845">
    <property type="term" value="F:2-hydroxychromene-2-carboxylate isomerase activity"/>
    <property type="evidence" value="ECO:0007669"/>
    <property type="project" value="UniProtKB-UniRule"/>
</dbReference>
<dbReference type="GO" id="GO:1901170">
    <property type="term" value="P:naphthalene catabolic process"/>
    <property type="evidence" value="ECO:0007669"/>
    <property type="project" value="InterPro"/>
</dbReference>
<dbReference type="GO" id="GO:0006749">
    <property type="term" value="P:glutathione metabolic process"/>
    <property type="evidence" value="ECO:0007669"/>
    <property type="project" value="TreeGrafter"/>
</dbReference>
<comment type="catalytic activity">
    <reaction evidence="1">
        <text>2-hydroxychromene-2-carboxylate = (3E)-4-(2-hydroxyphenyl)-2-oxobut-3-enoate</text>
        <dbReference type="Rhea" id="RHEA:27401"/>
        <dbReference type="ChEBI" id="CHEBI:59350"/>
        <dbReference type="ChEBI" id="CHEBI:59353"/>
        <dbReference type="EC" id="5.99.1.4"/>
    </reaction>
</comment>
<dbReference type="InterPro" id="IPR044087">
    <property type="entry name" value="NahD-like"/>
</dbReference>
<feature type="active site" description="Nucleophile" evidence="2">
    <location>
        <position position="13"/>
    </location>
</feature>
<dbReference type="OrthoDB" id="8560325at2"/>
<dbReference type="InterPro" id="IPR036249">
    <property type="entry name" value="Thioredoxin-like_sf"/>
</dbReference>
<dbReference type="AlphaFoldDB" id="A0A6M4A7T1"/>
<evidence type="ECO:0000313" key="5">
    <source>
        <dbReference type="Proteomes" id="UP000274350"/>
    </source>
</evidence>
<gene>
    <name evidence="4" type="ORF">EJG51_017195</name>
</gene>